<dbReference type="PANTHER" id="PTHR10009:SF14">
    <property type="entry name" value="PROTEIN YELLOW"/>
    <property type="match status" value="1"/>
</dbReference>
<keyword evidence="5" id="KW-0964">Secreted</keyword>
<dbReference type="VEuPathDB" id="VectorBase:PPAI006880"/>
<comment type="subcellular location">
    <subcellularLocation>
        <location evidence="2">Secreted</location>
    </subcellularLocation>
</comment>
<keyword evidence="9" id="KW-1185">Reference proteome</keyword>
<evidence type="ECO:0000256" key="2">
    <source>
        <dbReference type="ARBA" id="ARBA00004613"/>
    </source>
</evidence>
<reference evidence="8" key="1">
    <citation type="submission" date="2022-08" db="UniProtKB">
        <authorList>
            <consortium name="EnsemblMetazoa"/>
        </authorList>
    </citation>
    <scope>IDENTIFICATION</scope>
    <source>
        <strain evidence="8">Israel</strain>
    </source>
</reference>
<evidence type="ECO:0000256" key="1">
    <source>
        <dbReference type="ARBA" id="ARBA00002855"/>
    </source>
</evidence>
<dbReference type="VEuPathDB" id="VectorBase:PPAPM1_010575"/>
<evidence type="ECO:0000256" key="4">
    <source>
        <dbReference type="ARBA" id="ARBA00014360"/>
    </source>
</evidence>
<evidence type="ECO:0000256" key="6">
    <source>
        <dbReference type="ARBA" id="ARBA00022729"/>
    </source>
</evidence>
<dbReference type="PANTHER" id="PTHR10009">
    <property type="entry name" value="PROTEIN YELLOW-RELATED"/>
    <property type="match status" value="1"/>
</dbReference>
<name>A0A1B0DFR9_PHLPP</name>
<comment type="similarity">
    <text evidence="3">Belongs to the major royal jelly protein family.</text>
</comment>
<evidence type="ECO:0000313" key="8">
    <source>
        <dbReference type="EnsemblMetazoa" id="PPAI006880-PA"/>
    </source>
</evidence>
<dbReference type="GO" id="GO:0005576">
    <property type="term" value="C:extracellular region"/>
    <property type="evidence" value="ECO:0007669"/>
    <property type="project" value="UniProtKB-SubCell"/>
</dbReference>
<dbReference type="EMBL" id="AJVK01015142">
    <property type="status" value="NOT_ANNOTATED_CDS"/>
    <property type="molecule type" value="Genomic_DNA"/>
</dbReference>
<protein>
    <recommendedName>
        <fullName evidence="4">Protein yellow</fullName>
    </recommendedName>
</protein>
<dbReference type="AlphaFoldDB" id="A0A1B0DFR9"/>
<accession>A0A1B0DFR9</accession>
<sequence>MKIVVTLAVIFVIFRDVECVGKLQERFRWKELDFEFPNPQLKQRALNTGSYIPRNGLPVGIEHWGNKLFVSVPRWKDGRLDH</sequence>
<keyword evidence="6" id="KW-0732">Signal</keyword>
<proteinExistence type="inferred from homology"/>
<evidence type="ECO:0000313" key="9">
    <source>
        <dbReference type="Proteomes" id="UP000092462"/>
    </source>
</evidence>
<dbReference type="Proteomes" id="UP000092462">
    <property type="component" value="Unassembled WGS sequence"/>
</dbReference>
<organism evidence="8 9">
    <name type="scientific">Phlebotomus papatasi</name>
    <name type="common">Sandfly</name>
    <dbReference type="NCBI Taxonomy" id="29031"/>
    <lineage>
        <taxon>Eukaryota</taxon>
        <taxon>Metazoa</taxon>
        <taxon>Ecdysozoa</taxon>
        <taxon>Arthropoda</taxon>
        <taxon>Hexapoda</taxon>
        <taxon>Insecta</taxon>
        <taxon>Pterygota</taxon>
        <taxon>Neoptera</taxon>
        <taxon>Endopterygota</taxon>
        <taxon>Diptera</taxon>
        <taxon>Nematocera</taxon>
        <taxon>Psychodoidea</taxon>
        <taxon>Psychodidae</taxon>
        <taxon>Phlebotomus</taxon>
        <taxon>Phlebotomus</taxon>
    </lineage>
</organism>
<dbReference type="EnsemblMetazoa" id="PPAI006880-RA">
    <property type="protein sequence ID" value="PPAI006880-PA"/>
    <property type="gene ID" value="PPAI006880"/>
</dbReference>
<evidence type="ECO:0000256" key="5">
    <source>
        <dbReference type="ARBA" id="ARBA00022525"/>
    </source>
</evidence>
<evidence type="ECO:0000256" key="7">
    <source>
        <dbReference type="ARBA" id="ARBA00023180"/>
    </source>
</evidence>
<dbReference type="InterPro" id="IPR011042">
    <property type="entry name" value="6-blade_b-propeller_TolB-like"/>
</dbReference>
<dbReference type="Gene3D" id="2.120.10.30">
    <property type="entry name" value="TolB, C-terminal domain"/>
    <property type="match status" value="1"/>
</dbReference>
<evidence type="ECO:0000256" key="3">
    <source>
        <dbReference type="ARBA" id="ARBA00009127"/>
    </source>
</evidence>
<keyword evidence="7" id="KW-0325">Glycoprotein</keyword>
<comment type="function">
    <text evidence="1">Controls the pigmentation pattern of the adult cuticle and larval mouth parts.</text>
</comment>
<dbReference type="InterPro" id="IPR017996">
    <property type="entry name" value="MRJP/yellow-related"/>
</dbReference>